<reference evidence="2 3" key="1">
    <citation type="submission" date="2024-02" db="EMBL/GenBank/DDBJ databases">
        <title>Microbulbifer aestuariivivens NBRC 112533.</title>
        <authorList>
            <person name="Ichikawa N."/>
            <person name="Katano-Makiyama Y."/>
            <person name="Hidaka K."/>
        </authorList>
    </citation>
    <scope>NUCLEOTIDE SEQUENCE [LARGE SCALE GENOMIC DNA]</scope>
    <source>
        <strain evidence="2 3">NBRC 112533</strain>
    </source>
</reference>
<protein>
    <submittedName>
        <fullName evidence="2">tRNA 5-carboxymethoxyuridine methyltransferase</fullName>
    </submittedName>
</protein>
<dbReference type="CDD" id="cd02440">
    <property type="entry name" value="AdoMet_MTases"/>
    <property type="match status" value="1"/>
</dbReference>
<dbReference type="SUPFAM" id="SSF53335">
    <property type="entry name" value="S-adenosyl-L-methionine-dependent methyltransferases"/>
    <property type="match status" value="1"/>
</dbReference>
<dbReference type="RefSeq" id="WP_345551578.1">
    <property type="nucleotide sequence ID" value="NZ_BAABRT010000018.1"/>
</dbReference>
<dbReference type="Gene3D" id="3.40.50.150">
    <property type="entry name" value="Vaccinia Virus protein VP39"/>
    <property type="match status" value="1"/>
</dbReference>
<evidence type="ECO:0000259" key="1">
    <source>
        <dbReference type="Pfam" id="PF13649"/>
    </source>
</evidence>
<dbReference type="Pfam" id="PF13649">
    <property type="entry name" value="Methyltransf_25"/>
    <property type="match status" value="1"/>
</dbReference>
<dbReference type="InterPro" id="IPR041698">
    <property type="entry name" value="Methyltransf_25"/>
</dbReference>
<evidence type="ECO:0000313" key="3">
    <source>
        <dbReference type="Proteomes" id="UP001408594"/>
    </source>
</evidence>
<dbReference type="InterPro" id="IPR029063">
    <property type="entry name" value="SAM-dependent_MTases_sf"/>
</dbReference>
<feature type="domain" description="Methyltransferase" evidence="1">
    <location>
        <begin position="55"/>
        <end position="144"/>
    </location>
</feature>
<dbReference type="EMBL" id="BAABRT010000018">
    <property type="protein sequence ID" value="GAA5525682.1"/>
    <property type="molecule type" value="Genomic_DNA"/>
</dbReference>
<dbReference type="GO" id="GO:0008168">
    <property type="term" value="F:methyltransferase activity"/>
    <property type="evidence" value="ECO:0007669"/>
    <property type="project" value="UniProtKB-KW"/>
</dbReference>
<accession>A0ABP9WR39</accession>
<sequence length="213" mass="23905">MTIKVAGGAEESGIVVGNTFDKYSSRNPIVKWMMGGFDSALSDLVEKASPETINEVGCGEGYWVLRWLEQGLLARGCDFSKIVIDIARKNALDAGISDSIFEPVSIYDLSEDRDSADLIVCCEVLEHLENPDIGMQALQRVVRKNLIISVPQEPIWCALNLARGKYISRFGNTPGHIQHWSRKSFIKFVSKYFIVDEVKSPFPWTMILCRPFL</sequence>
<dbReference type="Proteomes" id="UP001408594">
    <property type="component" value="Unassembled WGS sequence"/>
</dbReference>
<name>A0ABP9WR39_9GAMM</name>
<gene>
    <name evidence="2" type="primary">cmoM_2</name>
    <name evidence="2" type="ORF">Maes01_02254</name>
</gene>
<dbReference type="GO" id="GO:0032259">
    <property type="term" value="P:methylation"/>
    <property type="evidence" value="ECO:0007669"/>
    <property type="project" value="UniProtKB-KW"/>
</dbReference>
<comment type="caution">
    <text evidence="2">The sequence shown here is derived from an EMBL/GenBank/DDBJ whole genome shotgun (WGS) entry which is preliminary data.</text>
</comment>
<keyword evidence="2" id="KW-0808">Transferase</keyword>
<keyword evidence="3" id="KW-1185">Reference proteome</keyword>
<evidence type="ECO:0000313" key="2">
    <source>
        <dbReference type="EMBL" id="GAA5525682.1"/>
    </source>
</evidence>
<organism evidence="2 3">
    <name type="scientific">Microbulbifer aestuariivivens</name>
    <dbReference type="NCBI Taxonomy" id="1908308"/>
    <lineage>
        <taxon>Bacteria</taxon>
        <taxon>Pseudomonadati</taxon>
        <taxon>Pseudomonadota</taxon>
        <taxon>Gammaproteobacteria</taxon>
        <taxon>Cellvibrionales</taxon>
        <taxon>Microbulbiferaceae</taxon>
        <taxon>Microbulbifer</taxon>
    </lineage>
</organism>
<keyword evidence="2" id="KW-0489">Methyltransferase</keyword>
<proteinExistence type="predicted"/>